<dbReference type="GO" id="GO:0009036">
    <property type="term" value="F:type II site-specific deoxyribonuclease activity"/>
    <property type="evidence" value="ECO:0007669"/>
    <property type="project" value="InterPro"/>
</dbReference>
<protein>
    <submittedName>
        <fullName evidence="2">Type II restriction enzyme SsoII</fullName>
    </submittedName>
</protein>
<dbReference type="GO" id="GO:0009307">
    <property type="term" value="P:DNA restriction-modification system"/>
    <property type="evidence" value="ECO:0007669"/>
    <property type="project" value="InterPro"/>
</dbReference>
<dbReference type="Gene3D" id="3.40.91.80">
    <property type="match status" value="1"/>
</dbReference>
<reference evidence="2 3" key="1">
    <citation type="submission" date="2016-03" db="EMBL/GenBank/DDBJ databases">
        <title>Genome sequence of Mycoplasma gallinarum strain Mgn_IPT.</title>
        <authorList>
            <person name="Yacoub E."/>
            <person name="Sirand-Pugnet P."/>
            <person name="Barre A."/>
            <person name="Maurier F."/>
            <person name="Blanchard A."/>
            <person name="Ben Abdelmoumen B.M."/>
        </authorList>
    </citation>
    <scope>NUCLEOTIDE SEQUENCE [LARGE SCALE GENOMIC DNA]</scope>
    <source>
        <strain evidence="2 3">Mgn_IPT</strain>
    </source>
</reference>
<dbReference type="REBASE" id="159057">
    <property type="entry name" value="MgaIPTORF3990P"/>
</dbReference>
<comment type="caution">
    <text evidence="2">The sequence shown here is derived from an EMBL/GenBank/DDBJ whole genome shotgun (WGS) entry which is preliminary data.</text>
</comment>
<organism evidence="2 3">
    <name type="scientific">Mycoplasmopsis gallinarum</name>
    <dbReference type="NCBI Taxonomy" id="29557"/>
    <lineage>
        <taxon>Bacteria</taxon>
        <taxon>Bacillati</taxon>
        <taxon>Mycoplasmatota</taxon>
        <taxon>Mycoplasmoidales</taxon>
        <taxon>Metamycoplasmataceae</taxon>
        <taxon>Mycoplasmopsis</taxon>
    </lineage>
</organism>
<gene>
    <name evidence="2" type="ORF">MGALLINA_03980</name>
</gene>
<dbReference type="RefSeq" id="WP_063626183.1">
    <property type="nucleotide sequence ID" value="NZ_LVLH01000035.1"/>
</dbReference>
<dbReference type="InterPro" id="IPR011335">
    <property type="entry name" value="Restrct_endonuc-II-like"/>
</dbReference>
<keyword evidence="3" id="KW-1185">Reference proteome</keyword>
<proteinExistence type="predicted"/>
<dbReference type="Proteomes" id="UP000076983">
    <property type="component" value="Unassembled WGS sequence"/>
</dbReference>
<dbReference type="GO" id="GO:0003677">
    <property type="term" value="F:DNA binding"/>
    <property type="evidence" value="ECO:0007669"/>
    <property type="project" value="InterPro"/>
</dbReference>
<dbReference type="InterPro" id="IPR038365">
    <property type="entry name" value="EcoRII_C_sf"/>
</dbReference>
<dbReference type="PATRIC" id="fig|29557.3.peg.388"/>
<dbReference type="CDD" id="cd22320">
    <property type="entry name" value="Ecl18kI-like"/>
    <property type="match status" value="1"/>
</dbReference>
<dbReference type="SUPFAM" id="SSF52980">
    <property type="entry name" value="Restriction endonuclease-like"/>
    <property type="match status" value="1"/>
</dbReference>
<dbReference type="AlphaFoldDB" id="A0A168RC58"/>
<dbReference type="Pfam" id="PF09019">
    <property type="entry name" value="EcoRII-C"/>
    <property type="match status" value="1"/>
</dbReference>
<dbReference type="EMBL" id="LVLH01000035">
    <property type="protein sequence ID" value="OAB48827.1"/>
    <property type="molecule type" value="Genomic_DNA"/>
</dbReference>
<dbReference type="OrthoDB" id="9797574at2"/>
<feature type="domain" description="Restriction endonuclease type II EcoRII C-terminal" evidence="1">
    <location>
        <begin position="85"/>
        <end position="251"/>
    </location>
</feature>
<accession>A0A168RC58</accession>
<name>A0A168RC58_9BACT</name>
<sequence length="302" mass="35613">MKITLNKYKQLIKNERNDFFLSPFDFIYQIFEDLELVTKNKNFFRKNASLIAEQLRELSWKKYLPLENEFTSNMLKLLINKDKFEKLNSIDSITSFCQEFVEHIYALFLSNTQSRRSRAGKEFETIIQLILTGAGIAADNQGSVGKDEFTKRGLAKLVDFVSPSVVEYVINKRNTLLISAKTTLRERWQEVPEEMNRTGAQEIFLITLDENISKEVLFNLYESNVHVVTTKKIKELKYSDNPRILSLEELIEICLDNSKKWNGFKYSEIEKEFVLNSLELKLEKYKDYKFIHKFYEEAKKNI</sequence>
<evidence type="ECO:0000259" key="1">
    <source>
        <dbReference type="Pfam" id="PF09019"/>
    </source>
</evidence>
<evidence type="ECO:0000313" key="3">
    <source>
        <dbReference type="Proteomes" id="UP000076983"/>
    </source>
</evidence>
<evidence type="ECO:0000313" key="2">
    <source>
        <dbReference type="EMBL" id="OAB48827.1"/>
    </source>
</evidence>
<dbReference type="InterPro" id="IPR015109">
    <property type="entry name" value="Restrct_endonuc_II_EcoRII_C"/>
</dbReference>